<sequence length="291" mass="33322">MLVEKTNFSIVRMVRLLAVSRSGYYAWLGRSPSERAVRRENIDQKVAWFHSDSDEVYGAPRILADLRADGETISRKTVASTMRRLGLVGISPKRWRTTTVSQAEDAYPVDAVKREWDTGALNQVWVGDITYLRTWEGWLYLATVIDAHSRRVIGWAIADHMRTDLIQDALVMAMALRGERLEQVIFHSDRGTQYASAQITAFAKAHRITRSMGYTGVCWDNAMAESFFATLKTEFYHRRVWPSKNKASREVGAWIEDRDNRRRRHTSLGQVSPVDFELQYANQNADFAKAA</sequence>
<dbReference type="PANTHER" id="PTHR46889">
    <property type="entry name" value="TRANSPOSASE INSF FOR INSERTION SEQUENCE IS3B-RELATED"/>
    <property type="match status" value="1"/>
</dbReference>
<dbReference type="PROSITE" id="PS50994">
    <property type="entry name" value="INTEGRASE"/>
    <property type="match status" value="1"/>
</dbReference>
<evidence type="ECO:0000259" key="2">
    <source>
        <dbReference type="PROSITE" id="PS50994"/>
    </source>
</evidence>
<dbReference type="EMBL" id="SOGQ01000039">
    <property type="protein sequence ID" value="TFD00499.1"/>
    <property type="molecule type" value="Genomic_DNA"/>
</dbReference>
<dbReference type="InterPro" id="IPR036397">
    <property type="entry name" value="RNaseH_sf"/>
</dbReference>
<dbReference type="Proteomes" id="UP000297853">
    <property type="component" value="Unassembled WGS sequence"/>
</dbReference>
<dbReference type="Pfam" id="PF00665">
    <property type="entry name" value="rve"/>
    <property type="match status" value="1"/>
</dbReference>
<protein>
    <submittedName>
        <fullName evidence="3">IS3 family transposase</fullName>
    </submittedName>
</protein>
<evidence type="ECO:0000313" key="3">
    <source>
        <dbReference type="EMBL" id="TFD00499.1"/>
    </source>
</evidence>
<dbReference type="PANTHER" id="PTHR46889:SF4">
    <property type="entry name" value="TRANSPOSASE INSO FOR INSERTION SEQUENCE ELEMENT IS911B-RELATED"/>
    <property type="match status" value="1"/>
</dbReference>
<comment type="caution">
    <text evidence="3">The sequence shown here is derived from an EMBL/GenBank/DDBJ whole genome shotgun (WGS) entry which is preliminary data.</text>
</comment>
<evidence type="ECO:0000256" key="1">
    <source>
        <dbReference type="ARBA" id="ARBA00002286"/>
    </source>
</evidence>
<dbReference type="InterPro" id="IPR025948">
    <property type="entry name" value="HTH-like_dom"/>
</dbReference>
<comment type="function">
    <text evidence="1">Involved in the transposition of the insertion sequence.</text>
</comment>
<organism evidence="3 4">
    <name type="scientific">Cryobacterium sinapicolor</name>
    <dbReference type="NCBI Taxonomy" id="1259236"/>
    <lineage>
        <taxon>Bacteria</taxon>
        <taxon>Bacillati</taxon>
        <taxon>Actinomycetota</taxon>
        <taxon>Actinomycetes</taxon>
        <taxon>Micrococcales</taxon>
        <taxon>Microbacteriaceae</taxon>
        <taxon>Cryobacterium</taxon>
    </lineage>
</organism>
<name>A0ABY2JA43_9MICO</name>
<reference evidence="3 4" key="1">
    <citation type="submission" date="2019-03" db="EMBL/GenBank/DDBJ databases">
        <title>Genomics of glacier-inhabiting Cryobacterium strains.</title>
        <authorList>
            <person name="Liu Q."/>
            <person name="Xin Y.-H."/>
        </authorList>
    </citation>
    <scope>NUCLEOTIDE SEQUENCE [LARGE SCALE GENOMIC DNA]</scope>
    <source>
        <strain evidence="3 4">TMT1-23-1</strain>
    </source>
</reference>
<keyword evidence="4" id="KW-1185">Reference proteome</keyword>
<dbReference type="InterPro" id="IPR050900">
    <property type="entry name" value="Transposase_IS3/IS150/IS904"/>
</dbReference>
<dbReference type="Gene3D" id="3.30.420.10">
    <property type="entry name" value="Ribonuclease H-like superfamily/Ribonuclease H"/>
    <property type="match status" value="1"/>
</dbReference>
<dbReference type="Pfam" id="PF13276">
    <property type="entry name" value="HTH_21"/>
    <property type="match status" value="1"/>
</dbReference>
<feature type="domain" description="Integrase catalytic" evidence="2">
    <location>
        <begin position="104"/>
        <end position="281"/>
    </location>
</feature>
<dbReference type="InterPro" id="IPR012337">
    <property type="entry name" value="RNaseH-like_sf"/>
</dbReference>
<proteinExistence type="predicted"/>
<evidence type="ECO:0000313" key="4">
    <source>
        <dbReference type="Proteomes" id="UP000297853"/>
    </source>
</evidence>
<gene>
    <name evidence="3" type="ORF">E3T28_08195</name>
</gene>
<dbReference type="SUPFAM" id="SSF53098">
    <property type="entry name" value="Ribonuclease H-like"/>
    <property type="match status" value="1"/>
</dbReference>
<dbReference type="NCBIfam" id="NF033516">
    <property type="entry name" value="transpos_IS3"/>
    <property type="match status" value="1"/>
</dbReference>
<dbReference type="InterPro" id="IPR001584">
    <property type="entry name" value="Integrase_cat-core"/>
</dbReference>
<dbReference type="InterPro" id="IPR048020">
    <property type="entry name" value="Transpos_IS3"/>
</dbReference>
<accession>A0ABY2JA43</accession>